<reference evidence="1" key="3">
    <citation type="journal article" date="2022" name="Clin. Infect. Dis.">
        <title>Association between Clostridium innocuum and antibiotic-associated diarrhea in adults and children: A cross-sectional study and comparative genomics analysis.</title>
        <authorList>
            <person name="Cherny K.E."/>
            <person name="Muscat E.B."/>
            <person name="Balaji A."/>
            <person name="Mukherjee J."/>
            <person name="Ozer E.A."/>
            <person name="Angarone M.P."/>
            <person name="Hauser A.R."/>
            <person name="Sichel J.S."/>
            <person name="Amponsah E."/>
            <person name="Kociolek L.K."/>
        </authorList>
    </citation>
    <scope>NUCLEOTIDE SEQUENCE</scope>
    <source>
        <strain evidence="1">NU1-AC-029v</strain>
    </source>
</reference>
<protein>
    <submittedName>
        <fullName evidence="3">Uncharacterized protein</fullName>
    </submittedName>
</protein>
<sequence>MGNYKNYSNISNSIIGDNNQVNIQTNEISTETWNLLKNELLESISKTEDSQNREILEHIYAYAIQKDKTGIVQYIKKHSYTIEKDILVGITCSALYEFIKWCLGIYM</sequence>
<reference evidence="2" key="2">
    <citation type="journal article" date="2019" name="Nat. Med.">
        <title>A library of human gut bacterial isolates paired with longitudinal multiomics data enables mechanistic microbiome research.</title>
        <authorList>
            <person name="Poyet M."/>
            <person name="Groussin M."/>
            <person name="Gibbons S.M."/>
            <person name="Avila-Pacheco J."/>
            <person name="Jiang X."/>
            <person name="Kearney S.M."/>
            <person name="Perrotta A.R."/>
            <person name="Berdy B."/>
            <person name="Zhao S."/>
            <person name="Lieberman T.D."/>
            <person name="Swanson P.K."/>
            <person name="Smith M."/>
            <person name="Roesemann S."/>
            <person name="Alexander J.E."/>
            <person name="Rich S.A."/>
            <person name="Livny J."/>
            <person name="Vlamakis H."/>
            <person name="Clish C."/>
            <person name="Bullock K."/>
            <person name="Deik A."/>
            <person name="Scott J."/>
            <person name="Pierce K.A."/>
            <person name="Xavier R.J."/>
            <person name="Alm E.J."/>
        </authorList>
    </citation>
    <scope>NUCLEOTIDE SEQUENCE</scope>
    <source>
        <strain evidence="2">BIOML-A12</strain>
    </source>
</reference>
<name>A0A3E2W0I9_CLOIN</name>
<evidence type="ECO:0000313" key="4">
    <source>
        <dbReference type="Proteomes" id="UP000260025"/>
    </source>
</evidence>
<proteinExistence type="predicted"/>
<dbReference type="Proteomes" id="UP000260025">
    <property type="component" value="Unassembled WGS sequence"/>
</dbReference>
<dbReference type="EMBL" id="QVEV01000004">
    <property type="protein sequence ID" value="RGC17517.1"/>
    <property type="molecule type" value="Genomic_DNA"/>
</dbReference>
<dbReference type="Proteomes" id="UP001203972">
    <property type="component" value="Unassembled WGS sequence"/>
</dbReference>
<gene>
    <name evidence="3" type="ORF">DXA38_04175</name>
    <name evidence="2" type="ORF">GT664_21220</name>
    <name evidence="1" type="ORF">MKC95_21110</name>
</gene>
<dbReference type="EMBL" id="WWTN01000061">
    <property type="protein sequence ID" value="MZH58210.1"/>
    <property type="molecule type" value="Genomic_DNA"/>
</dbReference>
<dbReference type="AlphaFoldDB" id="A0A3E2W0I9"/>
<evidence type="ECO:0000313" key="1">
    <source>
        <dbReference type="EMBL" id="MCR0235270.1"/>
    </source>
</evidence>
<reference evidence="3 4" key="1">
    <citation type="submission" date="2018-08" db="EMBL/GenBank/DDBJ databases">
        <title>A genome reference for cultivated species of the human gut microbiota.</title>
        <authorList>
            <person name="Zou Y."/>
            <person name="Xue W."/>
            <person name="Luo G."/>
        </authorList>
    </citation>
    <scope>NUCLEOTIDE SEQUENCE [LARGE SCALE GENOMIC DNA]</scope>
    <source>
        <strain evidence="3 4">OF01-2LB</strain>
    </source>
</reference>
<evidence type="ECO:0000313" key="3">
    <source>
        <dbReference type="EMBL" id="RGC17517.1"/>
    </source>
</evidence>
<evidence type="ECO:0000313" key="2">
    <source>
        <dbReference type="EMBL" id="MZH58210.1"/>
    </source>
</evidence>
<dbReference type="EMBL" id="JAKTMA010000057">
    <property type="protein sequence ID" value="MCR0235270.1"/>
    <property type="molecule type" value="Genomic_DNA"/>
</dbReference>
<comment type="caution">
    <text evidence="3">The sequence shown here is derived from an EMBL/GenBank/DDBJ whole genome shotgun (WGS) entry which is preliminary data.</text>
</comment>
<accession>A0A3E2W0I9</accession>
<organism evidence="3 4">
    <name type="scientific">Clostridium innocuum</name>
    <dbReference type="NCBI Taxonomy" id="1522"/>
    <lineage>
        <taxon>Bacteria</taxon>
        <taxon>Bacillati</taxon>
        <taxon>Bacillota</taxon>
        <taxon>Clostridia</taxon>
        <taxon>Eubacteriales</taxon>
        <taxon>Clostridiaceae</taxon>
        <taxon>Clostridium</taxon>
    </lineage>
</organism>
<dbReference type="RefSeq" id="WP_036745218.1">
    <property type="nucleotide sequence ID" value="NZ_BAABXQ010000001.1"/>
</dbReference>
<dbReference type="Proteomes" id="UP000604383">
    <property type="component" value="Unassembled WGS sequence"/>
</dbReference>